<keyword evidence="4" id="KW-0479">Metal-binding</keyword>
<feature type="domain" description="Rieske" evidence="11">
    <location>
        <begin position="46"/>
        <end position="140"/>
    </location>
</feature>
<evidence type="ECO:0000256" key="8">
    <source>
        <dbReference type="ARBA" id="ARBA00029586"/>
    </source>
</evidence>
<keyword evidence="3" id="KW-0001">2Fe-2S</keyword>
<evidence type="ECO:0000256" key="10">
    <source>
        <dbReference type="SAM" id="SignalP"/>
    </source>
</evidence>
<comment type="function">
    <text evidence="1">Iron-sulfur subunit of the cytochrome bc1 complex, an essential component of the respiratory electron transport chain required for ATP synthesis. The bc1 complex catalyzes the oxidation of menaquinol and the reduction of cytochrome c in the respiratory chain. The bc1 complex operates through a Q-cycle mechanism that couples electron transfer to generation of the proton gradient that drives ATP synthesis.</text>
</comment>
<name>A0ABT1GYP4_9NOCA</name>
<dbReference type="SUPFAM" id="SSF50022">
    <property type="entry name" value="ISP domain"/>
    <property type="match status" value="1"/>
</dbReference>
<dbReference type="CDD" id="cd03467">
    <property type="entry name" value="Rieske"/>
    <property type="match status" value="1"/>
</dbReference>
<comment type="cofactor">
    <cofactor evidence="9">
        <name>[2Fe-2S] cluster</name>
        <dbReference type="ChEBI" id="CHEBI:190135"/>
    </cofactor>
</comment>
<keyword evidence="7" id="KW-1015">Disulfide bond</keyword>
<dbReference type="Pfam" id="PF00355">
    <property type="entry name" value="Rieske"/>
    <property type="match status" value="1"/>
</dbReference>
<dbReference type="GO" id="GO:0051213">
    <property type="term" value="F:dioxygenase activity"/>
    <property type="evidence" value="ECO:0007669"/>
    <property type="project" value="UniProtKB-KW"/>
</dbReference>
<evidence type="ECO:0000256" key="3">
    <source>
        <dbReference type="ARBA" id="ARBA00022714"/>
    </source>
</evidence>
<keyword evidence="12" id="KW-0560">Oxidoreductase</keyword>
<dbReference type="InterPro" id="IPR017941">
    <property type="entry name" value="Rieske_2Fe-2S"/>
</dbReference>
<dbReference type="PROSITE" id="PS51296">
    <property type="entry name" value="RIESKE"/>
    <property type="match status" value="1"/>
</dbReference>
<evidence type="ECO:0000256" key="7">
    <source>
        <dbReference type="ARBA" id="ARBA00023157"/>
    </source>
</evidence>
<dbReference type="EMBL" id="JAMTCG010000002">
    <property type="protein sequence ID" value="MCP2160112.1"/>
    <property type="molecule type" value="Genomic_DNA"/>
</dbReference>
<dbReference type="Gene3D" id="2.102.10.10">
    <property type="entry name" value="Rieske [2Fe-2S] iron-sulphur domain"/>
    <property type="match status" value="1"/>
</dbReference>
<evidence type="ECO:0000256" key="5">
    <source>
        <dbReference type="ARBA" id="ARBA00023004"/>
    </source>
</evidence>
<dbReference type="RefSeq" id="WP_253653688.1">
    <property type="nucleotide sequence ID" value="NZ_BAAAOE010000001.1"/>
</dbReference>
<keyword evidence="6" id="KW-0411">Iron-sulfur</keyword>
<gene>
    <name evidence="12" type="ORF">LX12_001291</name>
</gene>
<sequence length="141" mass="13461">MNLESVGRRSVLVGGAAGVCACALAACSSGGGSTSTSAAPSTNADGSLTELSAVPVGSSVAVGLPGGAQGIVTRTGETTARAFSAICPHQGCAVAPNDGKLVCPCHGSEFAPDTGAVLEGPSKTGLSTVAVSVRDGKVYPA</sequence>
<keyword evidence="12" id="KW-0223">Dioxygenase</keyword>
<dbReference type="InterPro" id="IPR014349">
    <property type="entry name" value="Rieske_Fe-S_prot"/>
</dbReference>
<comment type="caution">
    <text evidence="12">The sequence shown here is derived from an EMBL/GenBank/DDBJ whole genome shotgun (WGS) entry which is preliminary data.</text>
</comment>
<evidence type="ECO:0000313" key="13">
    <source>
        <dbReference type="Proteomes" id="UP001205740"/>
    </source>
</evidence>
<dbReference type="PANTHER" id="PTHR10134">
    <property type="entry name" value="CYTOCHROME B-C1 COMPLEX SUBUNIT RIESKE, MITOCHONDRIAL"/>
    <property type="match status" value="1"/>
</dbReference>
<feature type="chain" id="PRO_5045997176" description="Cytochrome bc1 complex Rieske iron-sulfur subunit" evidence="10">
    <location>
        <begin position="26"/>
        <end position="141"/>
    </location>
</feature>
<evidence type="ECO:0000256" key="2">
    <source>
        <dbReference type="ARBA" id="ARBA00015816"/>
    </source>
</evidence>
<reference evidence="12 13" key="1">
    <citation type="submission" date="2022-06" db="EMBL/GenBank/DDBJ databases">
        <title>Genomic Encyclopedia of Archaeal and Bacterial Type Strains, Phase II (KMG-II): from individual species to whole genera.</title>
        <authorList>
            <person name="Goeker M."/>
        </authorList>
    </citation>
    <scope>NUCLEOTIDE SEQUENCE [LARGE SCALE GENOMIC DNA]</scope>
    <source>
        <strain evidence="12 13">DSM 45037</strain>
    </source>
</reference>
<proteinExistence type="predicted"/>
<feature type="signal peptide" evidence="10">
    <location>
        <begin position="1"/>
        <end position="25"/>
    </location>
</feature>
<evidence type="ECO:0000256" key="9">
    <source>
        <dbReference type="ARBA" id="ARBA00034078"/>
    </source>
</evidence>
<dbReference type="InterPro" id="IPR006311">
    <property type="entry name" value="TAT_signal"/>
</dbReference>
<evidence type="ECO:0000259" key="11">
    <source>
        <dbReference type="PROSITE" id="PS51296"/>
    </source>
</evidence>
<protein>
    <recommendedName>
        <fullName evidence="2">Cytochrome bc1 complex Rieske iron-sulfur subunit</fullName>
    </recommendedName>
    <alternativeName>
        <fullName evidence="8">Cytochrome bc1 reductase complex subunit QcrA</fullName>
    </alternativeName>
</protein>
<dbReference type="InterPro" id="IPR005805">
    <property type="entry name" value="Rieske_Fe-S_prot_C"/>
</dbReference>
<accession>A0ABT1GYP4</accession>
<organism evidence="12 13">
    <name type="scientific">Williamsia serinedens</name>
    <dbReference type="NCBI Taxonomy" id="391736"/>
    <lineage>
        <taxon>Bacteria</taxon>
        <taxon>Bacillati</taxon>
        <taxon>Actinomycetota</taxon>
        <taxon>Actinomycetes</taxon>
        <taxon>Mycobacteriales</taxon>
        <taxon>Nocardiaceae</taxon>
        <taxon>Williamsia</taxon>
    </lineage>
</organism>
<keyword evidence="5" id="KW-0408">Iron</keyword>
<dbReference type="InterPro" id="IPR036922">
    <property type="entry name" value="Rieske_2Fe-2S_sf"/>
</dbReference>
<evidence type="ECO:0000256" key="1">
    <source>
        <dbReference type="ARBA" id="ARBA00002494"/>
    </source>
</evidence>
<keyword evidence="10" id="KW-0732">Signal</keyword>
<dbReference type="PROSITE" id="PS51318">
    <property type="entry name" value="TAT"/>
    <property type="match status" value="1"/>
</dbReference>
<evidence type="ECO:0000313" key="12">
    <source>
        <dbReference type="EMBL" id="MCP2160112.1"/>
    </source>
</evidence>
<dbReference type="Proteomes" id="UP001205740">
    <property type="component" value="Unassembled WGS sequence"/>
</dbReference>
<dbReference type="PRINTS" id="PR00162">
    <property type="entry name" value="RIESKE"/>
</dbReference>
<keyword evidence="13" id="KW-1185">Reference proteome</keyword>
<evidence type="ECO:0000256" key="4">
    <source>
        <dbReference type="ARBA" id="ARBA00022723"/>
    </source>
</evidence>
<evidence type="ECO:0000256" key="6">
    <source>
        <dbReference type="ARBA" id="ARBA00023014"/>
    </source>
</evidence>